<dbReference type="InterPro" id="IPR006342">
    <property type="entry name" value="FkbM_mtfrase"/>
</dbReference>
<comment type="caution">
    <text evidence="2">The sequence shown here is derived from an EMBL/GenBank/DDBJ whole genome shotgun (WGS) entry which is preliminary data.</text>
</comment>
<evidence type="ECO:0000313" key="2">
    <source>
        <dbReference type="EMBL" id="RYU91615.1"/>
    </source>
</evidence>
<name>A0A4Q5LQB4_9SPHI</name>
<evidence type="ECO:0000313" key="3">
    <source>
        <dbReference type="Proteomes" id="UP000293331"/>
    </source>
</evidence>
<dbReference type="PANTHER" id="PTHR36973">
    <property type="entry name" value="SLL1456 PROTEIN-RELATED"/>
    <property type="match status" value="1"/>
</dbReference>
<reference evidence="2 3" key="1">
    <citation type="submission" date="2019-02" db="EMBL/GenBank/DDBJ databases">
        <title>Bacterial novel species Mucilaginibacter sp. 17JY9-4 isolated from soil.</title>
        <authorList>
            <person name="Jung H.-Y."/>
        </authorList>
    </citation>
    <scope>NUCLEOTIDE SEQUENCE [LARGE SCALE GENOMIC DNA]</scope>
    <source>
        <strain evidence="2 3">17JY9-4</strain>
    </source>
</reference>
<dbReference type="NCBIfam" id="TIGR01444">
    <property type="entry name" value="fkbM_fam"/>
    <property type="match status" value="1"/>
</dbReference>
<sequence>MRLSLFYDPFIIIDRLAIAINRRKRKNKLNGTPAAKLKLGYLDSLELFEIIKNENNKIQTIFDVGANIGTWTILAKSFFPDAAIYAFEPLNKHVQKFNDLTKELQNVTIHQYCLGNENTSTTINVSSFSDSSSILDATPLEFELFGIKKESEEEVQVKRTDFLIDGNVLPVPDIIKMDIQGFELEALKGTGKYLNDVSYLIIEVSFKQYYVGQPLFLEIANYLATYNFNIHAFGQSTPVGQELWQIDVLFKRI</sequence>
<dbReference type="Pfam" id="PF05050">
    <property type="entry name" value="Methyltransf_21"/>
    <property type="match status" value="1"/>
</dbReference>
<dbReference type="PANTHER" id="PTHR36973:SF4">
    <property type="entry name" value="NODULATION PROTEIN"/>
    <property type="match status" value="1"/>
</dbReference>
<proteinExistence type="predicted"/>
<dbReference type="RefSeq" id="WP_129875872.1">
    <property type="nucleotide sequence ID" value="NZ_SEWG01000002.1"/>
</dbReference>
<dbReference type="Proteomes" id="UP000293331">
    <property type="component" value="Unassembled WGS sequence"/>
</dbReference>
<keyword evidence="2" id="KW-0489">Methyltransferase</keyword>
<dbReference type="OrthoDB" id="9812600at2"/>
<dbReference type="Gene3D" id="3.40.50.150">
    <property type="entry name" value="Vaccinia Virus protein VP39"/>
    <property type="match status" value="1"/>
</dbReference>
<organism evidence="2 3">
    <name type="scientific">Mucilaginibacter terrigena</name>
    <dbReference type="NCBI Taxonomy" id="2492395"/>
    <lineage>
        <taxon>Bacteria</taxon>
        <taxon>Pseudomonadati</taxon>
        <taxon>Bacteroidota</taxon>
        <taxon>Sphingobacteriia</taxon>
        <taxon>Sphingobacteriales</taxon>
        <taxon>Sphingobacteriaceae</taxon>
        <taxon>Mucilaginibacter</taxon>
    </lineage>
</organism>
<dbReference type="InterPro" id="IPR029063">
    <property type="entry name" value="SAM-dependent_MTases_sf"/>
</dbReference>
<evidence type="ECO:0000259" key="1">
    <source>
        <dbReference type="Pfam" id="PF05050"/>
    </source>
</evidence>
<accession>A0A4Q5LQB4</accession>
<protein>
    <submittedName>
        <fullName evidence="2">FkbM family methyltransferase</fullName>
    </submittedName>
</protein>
<dbReference type="EMBL" id="SEWG01000002">
    <property type="protein sequence ID" value="RYU91615.1"/>
    <property type="molecule type" value="Genomic_DNA"/>
</dbReference>
<dbReference type="AlphaFoldDB" id="A0A4Q5LQB4"/>
<dbReference type="GO" id="GO:0032259">
    <property type="term" value="P:methylation"/>
    <property type="evidence" value="ECO:0007669"/>
    <property type="project" value="UniProtKB-KW"/>
</dbReference>
<dbReference type="GO" id="GO:0008171">
    <property type="term" value="F:O-methyltransferase activity"/>
    <property type="evidence" value="ECO:0007669"/>
    <property type="project" value="TreeGrafter"/>
</dbReference>
<keyword evidence="2" id="KW-0808">Transferase</keyword>
<keyword evidence="3" id="KW-1185">Reference proteome</keyword>
<gene>
    <name evidence="2" type="ORF">EWM62_06660</name>
</gene>
<dbReference type="InterPro" id="IPR053188">
    <property type="entry name" value="FkbM_Methyltransferase"/>
</dbReference>
<feature type="domain" description="Methyltransferase FkbM" evidence="1">
    <location>
        <begin position="63"/>
        <end position="229"/>
    </location>
</feature>
<dbReference type="SUPFAM" id="SSF53335">
    <property type="entry name" value="S-adenosyl-L-methionine-dependent methyltransferases"/>
    <property type="match status" value="1"/>
</dbReference>